<evidence type="ECO:0000256" key="1">
    <source>
        <dbReference type="SAM" id="MobiDB-lite"/>
    </source>
</evidence>
<keyword evidence="2" id="KW-0812">Transmembrane</keyword>
<organism evidence="3 4">
    <name type="scientific">Lasiodiplodia theobromae</name>
    <dbReference type="NCBI Taxonomy" id="45133"/>
    <lineage>
        <taxon>Eukaryota</taxon>
        <taxon>Fungi</taxon>
        <taxon>Dikarya</taxon>
        <taxon>Ascomycota</taxon>
        <taxon>Pezizomycotina</taxon>
        <taxon>Dothideomycetes</taxon>
        <taxon>Dothideomycetes incertae sedis</taxon>
        <taxon>Botryosphaeriales</taxon>
        <taxon>Botryosphaeriaceae</taxon>
        <taxon>Lasiodiplodia</taxon>
    </lineage>
</organism>
<feature type="transmembrane region" description="Helical" evidence="2">
    <location>
        <begin position="188"/>
        <end position="208"/>
    </location>
</feature>
<feature type="transmembrane region" description="Helical" evidence="2">
    <location>
        <begin position="214"/>
        <end position="234"/>
    </location>
</feature>
<protein>
    <submittedName>
        <fullName evidence="3">Uncharacterized protein</fullName>
    </submittedName>
</protein>
<feature type="compositionally biased region" description="Polar residues" evidence="1">
    <location>
        <begin position="403"/>
        <end position="416"/>
    </location>
</feature>
<gene>
    <name evidence="3" type="ORF">DBV05_g8016</name>
</gene>
<sequence length="486" mass="55181">MASSVSSGSDSASQNLNALGTLIGYLGAEAATIHLFERILWPQRFWNRLDFKNALLMVLFMPMGGPLHKAALQTLDSFFEHGLLKGGHRGHMLDTAFFQDYKLEYNVWVDGERVDTEQTRNGLWIRAISEVKMEDIPPQKSMKGESSRERPIRAATSFSRLVLDYNTDKRAGDRPVIRNDTGNTSLHVIFGVFLSELTGVAVGTVAAYKWKTGYALLWFLPLILKLISIFAAVAREDLARPSENAEAESEKCFEILHRHGVLMIQGKESVVLQFFRHYGHPIRNRHREVLQFVIIVCLGLVFPAGLVISIIWMPVSMQYLWFSYQLYATLAMHVYRYANGHLWGSTEEAIVAGFDKCRRKEQLPASVVLSGRDGTEVVATIETTYYNNLKDAKQEAARRLAATKQSSIPRSSSDTTLRSEDDLAGEEQGEETQQEEETQQKEEEQEEEEQREEEGKEEEEEREEEGEQEARKEERKPASVSSHREA</sequence>
<dbReference type="AlphaFoldDB" id="A0A5N5D6A5"/>
<reference evidence="3 4" key="1">
    <citation type="journal article" date="2019" name="Sci. Rep.">
        <title>A multi-omics analysis of the grapevine pathogen Lasiodiplodia theobromae reveals that temperature affects the expression of virulence- and pathogenicity-related genes.</title>
        <authorList>
            <person name="Felix C."/>
            <person name="Meneses R."/>
            <person name="Goncalves M.F.M."/>
            <person name="Tilleman L."/>
            <person name="Duarte A.S."/>
            <person name="Jorrin-Novo J.V."/>
            <person name="Van de Peer Y."/>
            <person name="Deforce D."/>
            <person name="Van Nieuwerburgh F."/>
            <person name="Esteves A.C."/>
            <person name="Alves A."/>
        </authorList>
    </citation>
    <scope>NUCLEOTIDE SEQUENCE [LARGE SCALE GENOMIC DNA]</scope>
    <source>
        <strain evidence="3 4">LA-SOL3</strain>
    </source>
</reference>
<evidence type="ECO:0000313" key="4">
    <source>
        <dbReference type="Proteomes" id="UP000325902"/>
    </source>
</evidence>
<feature type="region of interest" description="Disordered" evidence="1">
    <location>
        <begin position="400"/>
        <end position="486"/>
    </location>
</feature>
<keyword evidence="2" id="KW-1133">Transmembrane helix</keyword>
<dbReference type="Proteomes" id="UP000325902">
    <property type="component" value="Unassembled WGS sequence"/>
</dbReference>
<dbReference type="OrthoDB" id="5295335at2759"/>
<proteinExistence type="predicted"/>
<comment type="caution">
    <text evidence="3">The sequence shown here is derived from an EMBL/GenBank/DDBJ whole genome shotgun (WGS) entry which is preliminary data.</text>
</comment>
<feature type="compositionally biased region" description="Basic and acidic residues" evidence="1">
    <location>
        <begin position="468"/>
        <end position="486"/>
    </location>
</feature>
<feature type="compositionally biased region" description="Acidic residues" evidence="1">
    <location>
        <begin position="422"/>
        <end position="467"/>
    </location>
</feature>
<name>A0A5N5D6A5_9PEZI</name>
<dbReference type="EMBL" id="VCHE01000061">
    <property type="protein sequence ID" value="KAB2573306.1"/>
    <property type="molecule type" value="Genomic_DNA"/>
</dbReference>
<accession>A0A5N5D6A5</accession>
<feature type="transmembrane region" description="Helical" evidence="2">
    <location>
        <begin position="289"/>
        <end position="313"/>
    </location>
</feature>
<keyword evidence="4" id="KW-1185">Reference proteome</keyword>
<keyword evidence="2" id="KW-0472">Membrane</keyword>
<evidence type="ECO:0000256" key="2">
    <source>
        <dbReference type="SAM" id="Phobius"/>
    </source>
</evidence>
<evidence type="ECO:0000313" key="3">
    <source>
        <dbReference type="EMBL" id="KAB2573306.1"/>
    </source>
</evidence>